<dbReference type="EMBL" id="KN846954">
    <property type="protein sequence ID" value="KIV77622.1"/>
    <property type="molecule type" value="Genomic_DNA"/>
</dbReference>
<feature type="compositionally biased region" description="Polar residues" evidence="1">
    <location>
        <begin position="167"/>
        <end position="176"/>
    </location>
</feature>
<dbReference type="OrthoDB" id="10495979at2759"/>
<evidence type="ECO:0000313" key="2">
    <source>
        <dbReference type="EMBL" id="KIV77622.1"/>
    </source>
</evidence>
<sequence length="318" mass="36816">MADPTYVYDLMSEQRRINTGSDFFEKMKGLKPDHNLDPDVAFVAILHHDKLPLDQFDQHDALWIKCPKDKEVASLLKAYKKRYQGEGDIVLRHDFQIIEEKTKVTTLATRPPYNFIAIEAVRAQDLETRKAALLPRPPLTDVTNTANLVRSKSLSTPKDISGPTIKPYQQPTMRPATSSPIMAINPQPASPHSFTSSSPHSDQLGWEDFLFERLELHKQDVEYGRQTAQRHVNIAACDKSARDEWLTLHETQKSYFRFRGATITNMAYSQELLKRRLEHGAFWRFYYDGYFGIKDKTGMDPHHNFNAQRKHMEEWIVL</sequence>
<protein>
    <submittedName>
        <fullName evidence="2">Uncharacterized protein</fullName>
    </submittedName>
</protein>
<evidence type="ECO:0000256" key="1">
    <source>
        <dbReference type="SAM" id="MobiDB-lite"/>
    </source>
</evidence>
<dbReference type="STRING" id="1016849.A0A0D1Y475"/>
<organism evidence="2 3">
    <name type="scientific">Exophiala sideris</name>
    <dbReference type="NCBI Taxonomy" id="1016849"/>
    <lineage>
        <taxon>Eukaryota</taxon>
        <taxon>Fungi</taxon>
        <taxon>Dikarya</taxon>
        <taxon>Ascomycota</taxon>
        <taxon>Pezizomycotina</taxon>
        <taxon>Eurotiomycetes</taxon>
        <taxon>Chaetothyriomycetidae</taxon>
        <taxon>Chaetothyriales</taxon>
        <taxon>Herpotrichiellaceae</taxon>
        <taxon>Exophiala</taxon>
    </lineage>
</organism>
<proteinExistence type="predicted"/>
<name>A0A0D1Y475_9EURO</name>
<evidence type="ECO:0000313" key="3">
    <source>
        <dbReference type="Proteomes" id="UP000053599"/>
    </source>
</evidence>
<reference evidence="2 3" key="1">
    <citation type="submission" date="2015-01" db="EMBL/GenBank/DDBJ databases">
        <title>The Genome Sequence of Exophiala sideris CBS121828.</title>
        <authorList>
            <consortium name="The Broad Institute Genomics Platform"/>
            <person name="Cuomo C."/>
            <person name="de Hoog S."/>
            <person name="Gorbushina A."/>
            <person name="Stielow B."/>
            <person name="Teixiera M."/>
            <person name="Abouelleil A."/>
            <person name="Chapman S.B."/>
            <person name="Priest M."/>
            <person name="Young S.K."/>
            <person name="Wortman J."/>
            <person name="Nusbaum C."/>
            <person name="Birren B."/>
        </authorList>
    </citation>
    <scope>NUCLEOTIDE SEQUENCE [LARGE SCALE GENOMIC DNA]</scope>
    <source>
        <strain evidence="2 3">CBS 121828</strain>
    </source>
</reference>
<dbReference type="Proteomes" id="UP000053599">
    <property type="component" value="Unassembled WGS sequence"/>
</dbReference>
<feature type="region of interest" description="Disordered" evidence="1">
    <location>
        <begin position="154"/>
        <end position="176"/>
    </location>
</feature>
<dbReference type="HOGENOM" id="CLU_874463_0_0_1"/>
<gene>
    <name evidence="2" type="ORF">PV11_09410</name>
</gene>
<dbReference type="AlphaFoldDB" id="A0A0D1Y475"/>
<accession>A0A0D1Y475</accession>